<reference evidence="8 9" key="1">
    <citation type="journal article" date="2016" name="Nat. Commun.">
        <title>Thousands of microbial genomes shed light on interconnected biogeochemical processes in an aquifer system.</title>
        <authorList>
            <person name="Anantharaman K."/>
            <person name="Brown C.T."/>
            <person name="Hug L.A."/>
            <person name="Sharon I."/>
            <person name="Castelle C.J."/>
            <person name="Probst A.J."/>
            <person name="Thomas B.C."/>
            <person name="Singh A."/>
            <person name="Wilkins M.J."/>
            <person name="Karaoz U."/>
            <person name="Brodie E.L."/>
            <person name="Williams K.H."/>
            <person name="Hubbard S.S."/>
            <person name="Banfield J.F."/>
        </authorList>
    </citation>
    <scope>NUCLEOTIDE SEQUENCE [LARGE SCALE GENOMIC DNA]</scope>
</reference>
<dbReference type="PANTHER" id="PTHR14413">
    <property type="entry name" value="RIBOSOMAL PROTEIN L17"/>
    <property type="match status" value="1"/>
</dbReference>
<evidence type="ECO:0000256" key="5">
    <source>
        <dbReference type="RuleBase" id="RU000660"/>
    </source>
</evidence>
<dbReference type="GO" id="GO:0022625">
    <property type="term" value="C:cytosolic large ribosomal subunit"/>
    <property type="evidence" value="ECO:0007669"/>
    <property type="project" value="TreeGrafter"/>
</dbReference>
<evidence type="ECO:0000256" key="4">
    <source>
        <dbReference type="ARBA" id="ARBA00035494"/>
    </source>
</evidence>
<keyword evidence="2 5" id="KW-0689">Ribosomal protein</keyword>
<comment type="caution">
    <text evidence="8">The sequence shown here is derived from an EMBL/GenBank/DDBJ whole genome shotgun (WGS) entry which is preliminary data.</text>
</comment>
<feature type="compositionally biased region" description="Basic and acidic residues" evidence="7">
    <location>
        <begin position="132"/>
        <end position="152"/>
    </location>
</feature>
<keyword evidence="3 5" id="KW-0687">Ribonucleoprotein</keyword>
<dbReference type="Pfam" id="PF01196">
    <property type="entry name" value="Ribosomal_L17"/>
    <property type="match status" value="1"/>
</dbReference>
<dbReference type="GO" id="GO:0006412">
    <property type="term" value="P:translation"/>
    <property type="evidence" value="ECO:0007669"/>
    <property type="project" value="InterPro"/>
</dbReference>
<sequence>MRKKVFGRQLKRSKKTRGALFVGLVASLVKYDKITTTEAKAKAVLPDIDHLINLAKTRSTASTRRLYALMRNDKAPVKKLIEEVAPKLMDRESGYVKIIKLGPRRGDSAPMVRLEWVVDVSKQPKAKTKSPAKRDQILPDKPKKERQGIKPEKVKKKL</sequence>
<evidence type="ECO:0000256" key="1">
    <source>
        <dbReference type="ARBA" id="ARBA00008777"/>
    </source>
</evidence>
<name>A0A1F7WUM5_9BACT</name>
<accession>A0A1F7WUM5</accession>
<dbReference type="SUPFAM" id="SSF64263">
    <property type="entry name" value="Prokaryotic ribosomal protein L17"/>
    <property type="match status" value="1"/>
</dbReference>
<dbReference type="NCBIfam" id="TIGR00059">
    <property type="entry name" value="L17"/>
    <property type="match status" value="1"/>
</dbReference>
<comment type="similarity">
    <text evidence="1 5">Belongs to the bacterial ribosomal protein bL17 family.</text>
</comment>
<dbReference type="InterPro" id="IPR000456">
    <property type="entry name" value="Ribosomal_bL17"/>
</dbReference>
<gene>
    <name evidence="8" type="ORF">A2125_00950</name>
</gene>
<dbReference type="PANTHER" id="PTHR14413:SF16">
    <property type="entry name" value="LARGE RIBOSOMAL SUBUNIT PROTEIN BL17M"/>
    <property type="match status" value="1"/>
</dbReference>
<evidence type="ECO:0000256" key="2">
    <source>
        <dbReference type="ARBA" id="ARBA00022980"/>
    </source>
</evidence>
<dbReference type="Gene3D" id="3.90.1030.10">
    <property type="entry name" value="Ribosomal protein L17"/>
    <property type="match status" value="1"/>
</dbReference>
<dbReference type="GO" id="GO:0003735">
    <property type="term" value="F:structural constituent of ribosome"/>
    <property type="evidence" value="ECO:0007669"/>
    <property type="project" value="InterPro"/>
</dbReference>
<dbReference type="EMBL" id="MGFM01000015">
    <property type="protein sequence ID" value="OGM05878.1"/>
    <property type="molecule type" value="Genomic_DNA"/>
</dbReference>
<proteinExistence type="inferred from homology"/>
<evidence type="ECO:0000256" key="7">
    <source>
        <dbReference type="SAM" id="MobiDB-lite"/>
    </source>
</evidence>
<dbReference type="Proteomes" id="UP000178812">
    <property type="component" value="Unassembled WGS sequence"/>
</dbReference>
<evidence type="ECO:0000313" key="8">
    <source>
        <dbReference type="EMBL" id="OGM05878.1"/>
    </source>
</evidence>
<organism evidence="8 9">
    <name type="scientific">Candidatus Woesebacteria bacterium GWB1_43_5</name>
    <dbReference type="NCBI Taxonomy" id="1802474"/>
    <lineage>
        <taxon>Bacteria</taxon>
        <taxon>Candidatus Woeseibacteriota</taxon>
    </lineage>
</organism>
<dbReference type="InterPro" id="IPR036373">
    <property type="entry name" value="Ribosomal_bL17_sf"/>
</dbReference>
<evidence type="ECO:0000256" key="3">
    <source>
        <dbReference type="ARBA" id="ARBA00023274"/>
    </source>
</evidence>
<evidence type="ECO:0000313" key="9">
    <source>
        <dbReference type="Proteomes" id="UP000178812"/>
    </source>
</evidence>
<evidence type="ECO:0000256" key="6">
    <source>
        <dbReference type="RuleBase" id="RU000661"/>
    </source>
</evidence>
<dbReference type="AlphaFoldDB" id="A0A1F7WUM5"/>
<feature type="region of interest" description="Disordered" evidence="7">
    <location>
        <begin position="122"/>
        <end position="158"/>
    </location>
</feature>
<protein>
    <recommendedName>
        <fullName evidence="4 6">50S ribosomal protein L17</fullName>
    </recommendedName>
</protein>